<name>A0A9X6TGI7_BACTU</name>
<evidence type="ECO:0000313" key="2">
    <source>
        <dbReference type="EMBL" id="PEA85913.1"/>
    </source>
</evidence>
<feature type="transmembrane region" description="Helical" evidence="1">
    <location>
        <begin position="6"/>
        <end position="21"/>
    </location>
</feature>
<keyword evidence="1" id="KW-0812">Transmembrane</keyword>
<evidence type="ECO:0000256" key="1">
    <source>
        <dbReference type="SAM" id="Phobius"/>
    </source>
</evidence>
<reference evidence="2 3" key="1">
    <citation type="submission" date="2017-09" db="EMBL/GenBank/DDBJ databases">
        <title>Large-scale bioinformatics analysis of Bacillus genomes uncovers conserved roles of natural products in bacterial physiology.</title>
        <authorList>
            <consortium name="Agbiome Team Llc"/>
            <person name="Bleich R.M."/>
            <person name="Grubbs K.J."/>
            <person name="Santa Maria K.C."/>
            <person name="Allen S.E."/>
            <person name="Farag S."/>
            <person name="Shank E.A."/>
            <person name="Bowers A."/>
        </authorList>
    </citation>
    <scope>NUCLEOTIDE SEQUENCE [LARGE SCALE GENOMIC DNA]</scope>
    <source>
        <strain evidence="2 3">AFS089089</strain>
    </source>
</reference>
<proteinExistence type="predicted"/>
<dbReference type="EMBL" id="NVNL01000110">
    <property type="protein sequence ID" value="PEA85913.1"/>
    <property type="molecule type" value="Genomic_DNA"/>
</dbReference>
<accession>A0A9X6TGI7</accession>
<keyword evidence="1" id="KW-0472">Membrane</keyword>
<dbReference type="Proteomes" id="UP000220702">
    <property type="component" value="Unassembled WGS sequence"/>
</dbReference>
<sequence length="64" mass="7909">MLYITIVAKSLLHLTILYLFFNKIQKKQLIKVSYLYLNHNSRFNNSRRRDIVRIVSRLRERRMN</sequence>
<gene>
    <name evidence="2" type="ORF">CON71_32925</name>
</gene>
<protein>
    <submittedName>
        <fullName evidence="2">Uncharacterized protein</fullName>
    </submittedName>
</protein>
<organism evidence="2 3">
    <name type="scientific">Bacillus thuringiensis</name>
    <dbReference type="NCBI Taxonomy" id="1428"/>
    <lineage>
        <taxon>Bacteria</taxon>
        <taxon>Bacillati</taxon>
        <taxon>Bacillota</taxon>
        <taxon>Bacilli</taxon>
        <taxon>Bacillales</taxon>
        <taxon>Bacillaceae</taxon>
        <taxon>Bacillus</taxon>
        <taxon>Bacillus cereus group</taxon>
    </lineage>
</organism>
<keyword evidence="1" id="KW-1133">Transmembrane helix</keyword>
<dbReference type="AlphaFoldDB" id="A0A9X6TGI7"/>
<comment type="caution">
    <text evidence="2">The sequence shown here is derived from an EMBL/GenBank/DDBJ whole genome shotgun (WGS) entry which is preliminary data.</text>
</comment>
<evidence type="ECO:0000313" key="3">
    <source>
        <dbReference type="Proteomes" id="UP000220702"/>
    </source>
</evidence>